<dbReference type="GeneID" id="38779432"/>
<dbReference type="CDD" id="cd00052">
    <property type="entry name" value="EH"/>
    <property type="match status" value="3"/>
</dbReference>
<feature type="compositionally biased region" description="Low complexity" evidence="2">
    <location>
        <begin position="644"/>
        <end position="660"/>
    </location>
</feature>
<dbReference type="PROSITE" id="PS50031">
    <property type="entry name" value="EH"/>
    <property type="match status" value="4"/>
</dbReference>
<evidence type="ECO:0000256" key="1">
    <source>
        <dbReference type="ARBA" id="ARBA00022837"/>
    </source>
</evidence>
<dbReference type="GO" id="GO:0005886">
    <property type="term" value="C:plasma membrane"/>
    <property type="evidence" value="ECO:0007669"/>
    <property type="project" value="TreeGrafter"/>
</dbReference>
<feature type="domain" description="EH" evidence="3">
    <location>
        <begin position="457"/>
        <end position="537"/>
    </location>
</feature>
<feature type="domain" description="EF-hand" evidence="4">
    <location>
        <begin position="490"/>
        <end position="525"/>
    </location>
</feature>
<feature type="domain" description="EH" evidence="3">
    <location>
        <begin position="327"/>
        <end position="407"/>
    </location>
</feature>
<dbReference type="GO" id="GO:0005509">
    <property type="term" value="F:calcium ion binding"/>
    <property type="evidence" value="ECO:0007669"/>
    <property type="project" value="InterPro"/>
</dbReference>
<dbReference type="Gene3D" id="1.10.238.10">
    <property type="entry name" value="EF-hand"/>
    <property type="match status" value="4"/>
</dbReference>
<dbReference type="Gene3D" id="1.20.58.160">
    <property type="match status" value="1"/>
</dbReference>
<dbReference type="RefSeq" id="XP_027613428.1">
    <property type="nucleotide sequence ID" value="XM_027757627.1"/>
</dbReference>
<dbReference type="EMBL" id="BFAD01000004">
    <property type="protein sequence ID" value="GBE82515.1"/>
    <property type="molecule type" value="Genomic_DNA"/>
</dbReference>
<dbReference type="PROSITE" id="PS00018">
    <property type="entry name" value="EF_HAND_1"/>
    <property type="match status" value="1"/>
</dbReference>
<organism evidence="5 6">
    <name type="scientific">Sparassis crispa</name>
    <dbReference type="NCBI Taxonomy" id="139825"/>
    <lineage>
        <taxon>Eukaryota</taxon>
        <taxon>Fungi</taxon>
        <taxon>Dikarya</taxon>
        <taxon>Basidiomycota</taxon>
        <taxon>Agaricomycotina</taxon>
        <taxon>Agaricomycetes</taxon>
        <taxon>Polyporales</taxon>
        <taxon>Sparassidaceae</taxon>
        <taxon>Sparassis</taxon>
    </lineage>
</organism>
<dbReference type="PROSITE" id="PS50222">
    <property type="entry name" value="EF_HAND_2"/>
    <property type="match status" value="2"/>
</dbReference>
<evidence type="ECO:0000259" key="4">
    <source>
        <dbReference type="PROSITE" id="PS50222"/>
    </source>
</evidence>
<keyword evidence="1" id="KW-0106">Calcium</keyword>
<dbReference type="InterPro" id="IPR000261">
    <property type="entry name" value="EH_dom"/>
</dbReference>
<feature type="compositionally biased region" description="Low complexity" evidence="2">
    <location>
        <begin position="626"/>
        <end position="637"/>
    </location>
</feature>
<protein>
    <recommendedName>
        <fullName evidence="7">EF-hand</fullName>
    </recommendedName>
</protein>
<dbReference type="InParanoid" id="A0A401GK23"/>
<feature type="compositionally biased region" description="Pro residues" evidence="2">
    <location>
        <begin position="757"/>
        <end position="766"/>
    </location>
</feature>
<dbReference type="SUPFAM" id="SSF89009">
    <property type="entry name" value="GAT-like domain"/>
    <property type="match status" value="1"/>
</dbReference>
<dbReference type="SMART" id="SM00027">
    <property type="entry name" value="EH"/>
    <property type="match status" value="4"/>
</dbReference>
<gene>
    <name evidence="5" type="ORF">SCP_0408990</name>
</gene>
<dbReference type="InterPro" id="IPR018247">
    <property type="entry name" value="EF_Hand_1_Ca_BS"/>
</dbReference>
<proteinExistence type="predicted"/>
<dbReference type="STRING" id="139825.A0A401GK23"/>
<dbReference type="GO" id="GO:0006897">
    <property type="term" value="P:endocytosis"/>
    <property type="evidence" value="ECO:0007669"/>
    <property type="project" value="TreeGrafter"/>
</dbReference>
<feature type="compositionally biased region" description="Low complexity" evidence="2">
    <location>
        <begin position="767"/>
        <end position="777"/>
    </location>
</feature>
<feature type="domain" description="EH" evidence="3">
    <location>
        <begin position="216"/>
        <end position="294"/>
    </location>
</feature>
<sequence length="825" mass="88819">MTKLSNALRSAPYNYGYQDGRPQTLRQPSSQRPSPFGRPPYAQPPNGAPYFPAPLPTYVHGQSSGSSNAPSSSQTRVISAEDDMRRLLSACKTARGNAEMLHEALVYATPKDLKGELTKEFRAKCRTSQELILSEIPRASAEAERSRNAARVSALTAEELLLQELLGANEQIVDAFKIYDDLEHVGIVAEEQERLRFERVVQVVTAISAFTPTRDETVLIDQVFSLGDPPCNGTLDAHTAAQLLSGSNLTSSVLAKIWELANVEGSDQLSRQNVGAALRLVGHAQAGTPVMDTLLGKPGPTAWIEGLSQPVAQLQAVEGFPPVTPRDKAKFARIFASSNPVNGVLSSVQAGELFLKSKLPQETLRRIWDLADTRRRGVLGASDFAVGMYLIQATMSGQLATMPPTLPRVLYEQLGATPPNPIPEFPLLSFNTAPESPAHISTASPSSSQGWNITPAARAEADQIFNTLDVQNTGHVQGDAVVSFMFDSDLPMDVLERIWDLADTYKHGYLTRDEFAVAMHLISKQKAGKVLPSLPSSSSLVPPSMQASTSSAPLQNETEALLMDLNEAFLAPPPKPTSTSSRSSGSPRVSPNISSTSPASHSVHTPRSGPATPSSAAFHTPPASPPKASFSPTSAAFRTPPASPSLSYAAPSTSRPSSASGQRAEQPAVSAQHRGIGARERARSDRFFDTLDPWRRGWIDGDVAVPFFAKSKLPDSVMGDIWDMADMDHNGRLDRDEFAMAMHLIRGRLKGRDTPDSLPPLPPRPTPVVVTQAAPSPHHIPEPEPEPELAAAPPVTVPEIDFDEEEVRSDTPPPPYEEIPVADVG</sequence>
<feature type="compositionally biased region" description="Polar residues" evidence="2">
    <location>
        <begin position="24"/>
        <end position="33"/>
    </location>
</feature>
<evidence type="ECO:0000256" key="2">
    <source>
        <dbReference type="SAM" id="MobiDB-lite"/>
    </source>
</evidence>
<dbReference type="InterPro" id="IPR011992">
    <property type="entry name" value="EF-hand-dom_pair"/>
</dbReference>
<dbReference type="InterPro" id="IPR002048">
    <property type="entry name" value="EF_hand_dom"/>
</dbReference>
<reference evidence="5 6" key="1">
    <citation type="journal article" date="2018" name="Sci. Rep.">
        <title>Genome sequence of the cauliflower mushroom Sparassis crispa (Hanabiratake) and its association with beneficial usage.</title>
        <authorList>
            <person name="Kiyama R."/>
            <person name="Furutani Y."/>
            <person name="Kawaguchi K."/>
            <person name="Nakanishi T."/>
        </authorList>
    </citation>
    <scope>NUCLEOTIDE SEQUENCE [LARGE SCALE GENOMIC DNA]</scope>
</reference>
<dbReference type="SMART" id="SM00054">
    <property type="entry name" value="EFh"/>
    <property type="match status" value="5"/>
</dbReference>
<evidence type="ECO:0008006" key="7">
    <source>
        <dbReference type="Google" id="ProtNLM"/>
    </source>
</evidence>
<dbReference type="SUPFAM" id="SSF47473">
    <property type="entry name" value="EF-hand"/>
    <property type="match status" value="4"/>
</dbReference>
<dbReference type="PANTHER" id="PTHR11216:SF170">
    <property type="entry name" value="DYNAMIN ASSOCIATED PROTEIN 160, ISOFORM D"/>
    <property type="match status" value="1"/>
</dbReference>
<dbReference type="OrthoDB" id="524326at2759"/>
<dbReference type="GO" id="GO:0016197">
    <property type="term" value="P:endosomal transport"/>
    <property type="evidence" value="ECO:0007669"/>
    <property type="project" value="TreeGrafter"/>
</dbReference>
<feature type="domain" description="EH" evidence="3">
    <location>
        <begin position="680"/>
        <end position="760"/>
    </location>
</feature>
<comment type="caution">
    <text evidence="5">The sequence shown here is derived from an EMBL/GenBank/DDBJ whole genome shotgun (WGS) entry which is preliminary data.</text>
</comment>
<feature type="compositionally biased region" description="Low complexity" evidence="2">
    <location>
        <begin position="577"/>
        <end position="591"/>
    </location>
</feature>
<evidence type="ECO:0000259" key="3">
    <source>
        <dbReference type="PROSITE" id="PS50031"/>
    </source>
</evidence>
<keyword evidence="6" id="KW-1185">Reference proteome</keyword>
<feature type="region of interest" description="Disordered" evidence="2">
    <location>
        <begin position="569"/>
        <end position="679"/>
    </location>
</feature>
<dbReference type="Pfam" id="PF12763">
    <property type="entry name" value="EH"/>
    <property type="match status" value="4"/>
</dbReference>
<feature type="region of interest" description="Disordered" evidence="2">
    <location>
        <begin position="1"/>
        <end position="78"/>
    </location>
</feature>
<feature type="compositionally biased region" description="Low complexity" evidence="2">
    <location>
        <begin position="63"/>
        <end position="73"/>
    </location>
</feature>
<accession>A0A401GK23</accession>
<evidence type="ECO:0000313" key="5">
    <source>
        <dbReference type="EMBL" id="GBE82515.1"/>
    </source>
</evidence>
<feature type="compositionally biased region" description="Polar residues" evidence="2">
    <location>
        <begin position="592"/>
        <end position="617"/>
    </location>
</feature>
<name>A0A401GK23_9APHY</name>
<dbReference type="InterPro" id="IPR038425">
    <property type="entry name" value="GAT_sf"/>
</dbReference>
<feature type="compositionally biased region" description="Low complexity" evidence="2">
    <location>
        <begin position="788"/>
        <end position="799"/>
    </location>
</feature>
<feature type="region of interest" description="Disordered" evidence="2">
    <location>
        <begin position="750"/>
        <end position="825"/>
    </location>
</feature>
<feature type="compositionally biased region" description="Low complexity" evidence="2">
    <location>
        <begin position="531"/>
        <end position="544"/>
    </location>
</feature>
<evidence type="ECO:0000313" key="6">
    <source>
        <dbReference type="Proteomes" id="UP000287166"/>
    </source>
</evidence>
<feature type="domain" description="EF-hand" evidence="4">
    <location>
        <begin position="713"/>
        <end position="748"/>
    </location>
</feature>
<dbReference type="GO" id="GO:0005737">
    <property type="term" value="C:cytoplasm"/>
    <property type="evidence" value="ECO:0007669"/>
    <property type="project" value="TreeGrafter"/>
</dbReference>
<dbReference type="AlphaFoldDB" id="A0A401GK23"/>
<dbReference type="Proteomes" id="UP000287166">
    <property type="component" value="Unassembled WGS sequence"/>
</dbReference>
<dbReference type="PANTHER" id="PTHR11216">
    <property type="entry name" value="EH DOMAIN"/>
    <property type="match status" value="1"/>
</dbReference>
<feature type="region of interest" description="Disordered" evidence="2">
    <location>
        <begin position="531"/>
        <end position="553"/>
    </location>
</feature>
<feature type="compositionally biased region" description="Pro residues" evidence="2">
    <location>
        <begin position="36"/>
        <end position="55"/>
    </location>
</feature>